<proteinExistence type="predicted"/>
<gene>
    <name evidence="2" type="ORF">CTER_4652</name>
</gene>
<dbReference type="AlphaFoldDB" id="S0FG48"/>
<dbReference type="InterPro" id="IPR048147">
    <property type="entry name" value="CBO0543-like"/>
</dbReference>
<keyword evidence="1" id="KW-0812">Transmembrane</keyword>
<sequence length="185" mass="22223">MDQSPSFQQILDAQSKAIILQFKHWCKFEVFSFQFWLLLAMLIIPWIIWAKLVDKKRLAEIFIYGLLVVTVVTFLDEFGCQLNLWEYYIDIEPYFPRLIPMNFSMLPVWYMLVYQYACRWKSFLLANFFSAAFFTFVGEPIFVALKIYVLLTWKHIYSFPIYIIIAILLKALTMVIMKKYRQAQE</sequence>
<organism evidence="2 3">
    <name type="scientific">Ruminiclostridium cellobioparum subsp. termitidis CT1112</name>
    <dbReference type="NCBI Taxonomy" id="1195236"/>
    <lineage>
        <taxon>Bacteria</taxon>
        <taxon>Bacillati</taxon>
        <taxon>Bacillota</taxon>
        <taxon>Clostridia</taxon>
        <taxon>Eubacteriales</taxon>
        <taxon>Oscillospiraceae</taxon>
        <taxon>Ruminiclostridium</taxon>
    </lineage>
</organism>
<keyword evidence="3" id="KW-1185">Reference proteome</keyword>
<name>S0FG48_RUMCE</name>
<feature type="transmembrane region" description="Helical" evidence="1">
    <location>
        <begin position="124"/>
        <end position="151"/>
    </location>
</feature>
<keyword evidence="1" id="KW-1133">Transmembrane helix</keyword>
<feature type="transmembrane region" description="Helical" evidence="1">
    <location>
        <begin position="98"/>
        <end position="117"/>
    </location>
</feature>
<keyword evidence="1" id="KW-0472">Membrane</keyword>
<dbReference type="Proteomes" id="UP000014155">
    <property type="component" value="Unassembled WGS sequence"/>
</dbReference>
<dbReference type="RefSeq" id="WP_004630241.1">
    <property type="nucleotide sequence ID" value="NZ_AORV01000065.1"/>
</dbReference>
<protein>
    <recommendedName>
        <fullName evidence="4">Transmembrane protein</fullName>
    </recommendedName>
</protein>
<feature type="transmembrane region" description="Helical" evidence="1">
    <location>
        <begin position="30"/>
        <end position="49"/>
    </location>
</feature>
<evidence type="ECO:0000313" key="2">
    <source>
        <dbReference type="EMBL" id="EMS69827.1"/>
    </source>
</evidence>
<dbReference type="STRING" id="1195236.CTER_4652"/>
<dbReference type="PATRIC" id="fig|1195236.3.peg.4835"/>
<comment type="caution">
    <text evidence="2">The sequence shown here is derived from an EMBL/GenBank/DDBJ whole genome shotgun (WGS) entry which is preliminary data.</text>
</comment>
<dbReference type="EMBL" id="AORV01000065">
    <property type="protein sequence ID" value="EMS69827.1"/>
    <property type="molecule type" value="Genomic_DNA"/>
</dbReference>
<feature type="transmembrane region" description="Helical" evidence="1">
    <location>
        <begin position="61"/>
        <end position="78"/>
    </location>
</feature>
<reference evidence="2 3" key="1">
    <citation type="journal article" date="2013" name="Genome Announc.">
        <title>Draft Genome Sequence of the Cellulolytic, Mesophilic, Anaerobic Bacterium Clostridium termitidis Strain CT1112 (DSM 5398).</title>
        <authorList>
            <person name="Lal S."/>
            <person name="Ramachandran U."/>
            <person name="Zhang X."/>
            <person name="Munir R."/>
            <person name="Sparling R."/>
            <person name="Levin D.B."/>
        </authorList>
    </citation>
    <scope>NUCLEOTIDE SEQUENCE [LARGE SCALE GENOMIC DNA]</scope>
    <source>
        <strain evidence="2 3">CT1112</strain>
    </source>
</reference>
<dbReference type="NCBIfam" id="NF041644">
    <property type="entry name" value="CBO0543_fam"/>
    <property type="match status" value="1"/>
</dbReference>
<feature type="transmembrane region" description="Helical" evidence="1">
    <location>
        <begin position="157"/>
        <end position="177"/>
    </location>
</feature>
<dbReference type="eggNOG" id="ENOG5032VN2">
    <property type="taxonomic scope" value="Bacteria"/>
</dbReference>
<evidence type="ECO:0000313" key="3">
    <source>
        <dbReference type="Proteomes" id="UP000014155"/>
    </source>
</evidence>
<accession>S0FG48</accession>
<evidence type="ECO:0008006" key="4">
    <source>
        <dbReference type="Google" id="ProtNLM"/>
    </source>
</evidence>
<evidence type="ECO:0000256" key="1">
    <source>
        <dbReference type="SAM" id="Phobius"/>
    </source>
</evidence>